<feature type="coiled-coil region" evidence="1">
    <location>
        <begin position="176"/>
        <end position="203"/>
    </location>
</feature>
<reference evidence="3" key="2">
    <citation type="journal article" date="2021" name="PeerJ">
        <title>Extensive microbial diversity within the chicken gut microbiome revealed by metagenomics and culture.</title>
        <authorList>
            <person name="Gilroy R."/>
            <person name="Ravi A."/>
            <person name="Getino M."/>
            <person name="Pursley I."/>
            <person name="Horton D.L."/>
            <person name="Alikhan N.F."/>
            <person name="Baker D."/>
            <person name="Gharbi K."/>
            <person name="Hall N."/>
            <person name="Watson M."/>
            <person name="Adriaenssens E.M."/>
            <person name="Foster-Nyarko E."/>
            <person name="Jarju S."/>
            <person name="Secka A."/>
            <person name="Antonio M."/>
            <person name="Oren A."/>
            <person name="Chaudhuri R.R."/>
            <person name="La Ragione R."/>
            <person name="Hildebrand F."/>
            <person name="Pallen M.J."/>
        </authorList>
    </citation>
    <scope>NUCLEOTIDE SEQUENCE</scope>
    <source>
        <strain evidence="3">CHK123-3438</strain>
    </source>
</reference>
<protein>
    <submittedName>
        <fullName evidence="3">Cell wall hydrolase</fullName>
    </submittedName>
</protein>
<dbReference type="Proteomes" id="UP000886860">
    <property type="component" value="Unassembled WGS sequence"/>
</dbReference>
<dbReference type="InterPro" id="IPR042047">
    <property type="entry name" value="SleB_dom1"/>
</dbReference>
<evidence type="ECO:0000313" key="3">
    <source>
        <dbReference type="EMBL" id="HIT42664.1"/>
    </source>
</evidence>
<evidence type="ECO:0000256" key="1">
    <source>
        <dbReference type="SAM" id="Coils"/>
    </source>
</evidence>
<reference evidence="3" key="1">
    <citation type="submission" date="2020-10" db="EMBL/GenBank/DDBJ databases">
        <authorList>
            <person name="Gilroy R."/>
        </authorList>
    </citation>
    <scope>NUCLEOTIDE SEQUENCE</scope>
    <source>
        <strain evidence="3">CHK123-3438</strain>
    </source>
</reference>
<accession>A0A9D1GM69</accession>
<name>A0A9D1GM69_9FIRM</name>
<dbReference type="Pfam" id="PF07486">
    <property type="entry name" value="Hydrolase_2"/>
    <property type="match status" value="1"/>
</dbReference>
<dbReference type="InterPro" id="IPR011105">
    <property type="entry name" value="Cell_wall_hydrolase_SleB"/>
</dbReference>
<dbReference type="EMBL" id="DVKS01000188">
    <property type="protein sequence ID" value="HIT42664.1"/>
    <property type="molecule type" value="Genomic_DNA"/>
</dbReference>
<evidence type="ECO:0000259" key="2">
    <source>
        <dbReference type="Pfam" id="PF07486"/>
    </source>
</evidence>
<dbReference type="Gene3D" id="1.10.10.2520">
    <property type="entry name" value="Cell wall hydrolase SleB, domain 1"/>
    <property type="match status" value="1"/>
</dbReference>
<dbReference type="GO" id="GO:0016787">
    <property type="term" value="F:hydrolase activity"/>
    <property type="evidence" value="ECO:0007669"/>
    <property type="project" value="UniProtKB-KW"/>
</dbReference>
<feature type="domain" description="Cell wall hydrolase SleB" evidence="2">
    <location>
        <begin position="227"/>
        <end position="327"/>
    </location>
</feature>
<organism evidence="3 4">
    <name type="scientific">Candidatus Caccovicinus merdipullorum</name>
    <dbReference type="NCBI Taxonomy" id="2840724"/>
    <lineage>
        <taxon>Bacteria</taxon>
        <taxon>Bacillati</taxon>
        <taxon>Bacillota</taxon>
        <taxon>Clostridia</taxon>
        <taxon>Eubacteriales</taxon>
        <taxon>Candidatus Caccovicinus</taxon>
    </lineage>
</organism>
<proteinExistence type="predicted"/>
<gene>
    <name evidence="3" type="ORF">IAB60_11330</name>
</gene>
<dbReference type="AlphaFoldDB" id="A0A9D1GM69"/>
<evidence type="ECO:0000313" key="4">
    <source>
        <dbReference type="Proteomes" id="UP000886860"/>
    </source>
</evidence>
<keyword evidence="3" id="KW-0378">Hydrolase</keyword>
<sequence>MATLHSFLQTLFQFVKVLVGNVSKKMHRSAAVLTVGCTVISVVAFNSTSFGGGGKNALTAYAQIHPGDTDEEEEPEEDPDIQVLGSAFSEDLYSPGPDAEAYEDAVLTSDAVSAYPKTEFEESGLLAEAEVRNMTSGSDMGQALIGDVLEQDTMENVKSGDALRERVVLLQKEDRVRQVGDAAKRAVEEVRKKEEEARRAALRIPYSDEDYQVMLKIVQAEAGGCDSTGKILVANVIMNRVRSGKFPDTITEVVYQKSQFSPVIDGSINRVKVTQDTIDCVNRALDGEDYSQGALYFMNRKASQAGNVSWFDGTLTYLFQHGSHEFFK</sequence>
<keyword evidence="1" id="KW-0175">Coiled coil</keyword>
<comment type="caution">
    <text evidence="3">The sequence shown here is derived from an EMBL/GenBank/DDBJ whole genome shotgun (WGS) entry which is preliminary data.</text>
</comment>